<sequence>MTPLVSPEWLHDHRDSLDLKIVDCRWRMDNADAGRAAWSAGHIPGATYMSLDDDLAAPTGPGRHPLPTWETFAATLGHHGISNTSTVVVYDDTGAAFAGRLWWMLRAIGHTNVAVLDGGLGAWNGDLETGPSNVAAASYVPHPATGVTLDQSAISDRLGSITLVDSRSPERYRGETEPLDPVAGHVPTAINLPFTGNLATDGRFLSPEKLRTRFVDAGISDTENTVVYCGSGVTACHNLLAMELAGLGTAQLYPGSWSDWSTSGGPIETGA</sequence>
<name>A0A3B0SIL6_9ZZZZ</name>
<evidence type="ECO:0000256" key="2">
    <source>
        <dbReference type="ARBA" id="ARBA00022737"/>
    </source>
</evidence>
<dbReference type="SMART" id="SM00450">
    <property type="entry name" value="RHOD"/>
    <property type="match status" value="2"/>
</dbReference>
<keyword evidence="2" id="KW-0677">Repeat</keyword>
<reference evidence="4" key="1">
    <citation type="submission" date="2018-06" db="EMBL/GenBank/DDBJ databases">
        <authorList>
            <person name="Zhirakovskaya E."/>
        </authorList>
    </citation>
    <scope>NUCLEOTIDE SEQUENCE</scope>
</reference>
<dbReference type="PROSITE" id="PS50206">
    <property type="entry name" value="RHODANESE_3"/>
    <property type="match status" value="2"/>
</dbReference>
<protein>
    <submittedName>
        <fullName evidence="4">Thiosulfate sulfurtransferase, rhodanese</fullName>
        <ecNumber evidence="4">2.8.1.1</ecNumber>
    </submittedName>
</protein>
<evidence type="ECO:0000259" key="3">
    <source>
        <dbReference type="PROSITE" id="PS50206"/>
    </source>
</evidence>
<dbReference type="Pfam" id="PF00581">
    <property type="entry name" value="Rhodanese"/>
    <property type="match status" value="2"/>
</dbReference>
<dbReference type="InterPro" id="IPR045078">
    <property type="entry name" value="TST/MPST-like"/>
</dbReference>
<accession>A0A3B0SIL6</accession>
<dbReference type="InterPro" id="IPR036873">
    <property type="entry name" value="Rhodanese-like_dom_sf"/>
</dbReference>
<dbReference type="AlphaFoldDB" id="A0A3B0SIL6"/>
<organism evidence="4">
    <name type="scientific">hydrothermal vent metagenome</name>
    <dbReference type="NCBI Taxonomy" id="652676"/>
    <lineage>
        <taxon>unclassified sequences</taxon>
        <taxon>metagenomes</taxon>
        <taxon>ecological metagenomes</taxon>
    </lineage>
</organism>
<proteinExistence type="predicted"/>
<dbReference type="GO" id="GO:0004792">
    <property type="term" value="F:thiosulfate-cyanide sulfurtransferase activity"/>
    <property type="evidence" value="ECO:0007669"/>
    <property type="project" value="UniProtKB-EC"/>
</dbReference>
<feature type="domain" description="Rhodanese" evidence="3">
    <location>
        <begin position="157"/>
        <end position="269"/>
    </location>
</feature>
<dbReference type="Gene3D" id="3.40.250.10">
    <property type="entry name" value="Rhodanese-like domain"/>
    <property type="match status" value="2"/>
</dbReference>
<dbReference type="CDD" id="cd01448">
    <property type="entry name" value="TST_Repeat_1"/>
    <property type="match status" value="1"/>
</dbReference>
<dbReference type="SUPFAM" id="SSF52821">
    <property type="entry name" value="Rhodanese/Cell cycle control phosphatase"/>
    <property type="match status" value="2"/>
</dbReference>
<dbReference type="PANTHER" id="PTHR11364">
    <property type="entry name" value="THIOSULFATE SULFERTANSFERASE"/>
    <property type="match status" value="1"/>
</dbReference>
<dbReference type="CDD" id="cd01449">
    <property type="entry name" value="TST_Repeat_2"/>
    <property type="match status" value="1"/>
</dbReference>
<dbReference type="EMBL" id="UOEK01000092">
    <property type="protein sequence ID" value="VAV96153.1"/>
    <property type="molecule type" value="Genomic_DNA"/>
</dbReference>
<dbReference type="PANTHER" id="PTHR11364:SF27">
    <property type="entry name" value="SULFURTRANSFERASE"/>
    <property type="match status" value="1"/>
</dbReference>
<evidence type="ECO:0000256" key="1">
    <source>
        <dbReference type="ARBA" id="ARBA00022679"/>
    </source>
</evidence>
<dbReference type="InterPro" id="IPR001763">
    <property type="entry name" value="Rhodanese-like_dom"/>
</dbReference>
<gene>
    <name evidence="4" type="ORF">MNBD_ACTINO02-3217</name>
</gene>
<keyword evidence="1 4" id="KW-0808">Transferase</keyword>
<evidence type="ECO:0000313" key="4">
    <source>
        <dbReference type="EMBL" id="VAV96153.1"/>
    </source>
</evidence>
<dbReference type="EC" id="2.8.1.1" evidence="4"/>
<feature type="domain" description="Rhodanese" evidence="3">
    <location>
        <begin position="18"/>
        <end position="129"/>
    </location>
</feature>